<dbReference type="RefSeq" id="WP_048697894.1">
    <property type="nucleotide sequence ID" value="NZ_JBDORM010000103.1"/>
</dbReference>
<sequence>MIKDKHSVRQPHQPAPVQESLPEEVSENPFVNMYQAVKRAIQTIREDPDDPLSPPFFKTIAIDNGQFARIVRGENTEYETLFPAVFIHFVNVRYLVQQQRIGEGRATMRVRFILNTLNNGDEDRECESFIVFQRLNVAIQDAKNRESALNERCNLTYFDMPTTTNMLQAYWVDYEVWFRESSAWKYRDWIRRYLVMPPFTQHGDAPQHDGGGHGYHPEPGYDKVTGFSRAVETDVHDGNKDDISGI</sequence>
<accession>A0A7J5QKC9</accession>
<gene>
    <name evidence="2" type="ORF">GAZ26_24150</name>
</gene>
<proteinExistence type="predicted"/>
<evidence type="ECO:0000256" key="1">
    <source>
        <dbReference type="SAM" id="MobiDB-lite"/>
    </source>
</evidence>
<dbReference type="Proteomes" id="UP000471447">
    <property type="component" value="Unassembled WGS sequence"/>
</dbReference>
<dbReference type="AlphaFoldDB" id="A0A7J5QKC9"/>
<feature type="region of interest" description="Disordered" evidence="1">
    <location>
        <begin position="1"/>
        <end position="24"/>
    </location>
</feature>
<protein>
    <submittedName>
        <fullName evidence="2">Uncharacterized protein</fullName>
    </submittedName>
</protein>
<comment type="caution">
    <text evidence="2">The sequence shown here is derived from an EMBL/GenBank/DDBJ whole genome shotgun (WGS) entry which is preliminary data.</text>
</comment>
<dbReference type="EMBL" id="WDCG01000041">
    <property type="protein sequence ID" value="KAB6417636.1"/>
    <property type="molecule type" value="Genomic_DNA"/>
</dbReference>
<name>A0A7J5QKC9_9BACE</name>
<organism evidence="2 3">
    <name type="scientific">Bacteroides xylanisolvens</name>
    <dbReference type="NCBI Taxonomy" id="371601"/>
    <lineage>
        <taxon>Bacteria</taxon>
        <taxon>Pseudomonadati</taxon>
        <taxon>Bacteroidota</taxon>
        <taxon>Bacteroidia</taxon>
        <taxon>Bacteroidales</taxon>
        <taxon>Bacteroidaceae</taxon>
        <taxon>Bacteroides</taxon>
    </lineage>
</organism>
<evidence type="ECO:0000313" key="2">
    <source>
        <dbReference type="EMBL" id="KAB6417636.1"/>
    </source>
</evidence>
<reference evidence="2 3" key="1">
    <citation type="journal article" date="2019" name="Nat. Med.">
        <title>A library of human gut bacterial isolates paired with longitudinal multiomics data enables mechanistic microbiome research.</title>
        <authorList>
            <person name="Poyet M."/>
            <person name="Groussin M."/>
            <person name="Gibbons S.M."/>
            <person name="Avila-Pacheco J."/>
            <person name="Jiang X."/>
            <person name="Kearney S.M."/>
            <person name="Perrotta A.R."/>
            <person name="Berdy B."/>
            <person name="Zhao S."/>
            <person name="Lieberman T.D."/>
            <person name="Swanson P.K."/>
            <person name="Smith M."/>
            <person name="Roesemann S."/>
            <person name="Alexander J.E."/>
            <person name="Rich S.A."/>
            <person name="Livny J."/>
            <person name="Vlamakis H."/>
            <person name="Clish C."/>
            <person name="Bullock K."/>
            <person name="Deik A."/>
            <person name="Scott J."/>
            <person name="Pierce K.A."/>
            <person name="Xavier R.J."/>
            <person name="Alm E.J."/>
        </authorList>
    </citation>
    <scope>NUCLEOTIDE SEQUENCE [LARGE SCALE GENOMIC DNA]</scope>
    <source>
        <strain evidence="2 3">BIOML-A7</strain>
    </source>
</reference>
<evidence type="ECO:0000313" key="3">
    <source>
        <dbReference type="Proteomes" id="UP000471447"/>
    </source>
</evidence>